<dbReference type="eggNOG" id="COG1985">
    <property type="taxonomic scope" value="Bacteria"/>
</dbReference>
<dbReference type="InterPro" id="IPR024072">
    <property type="entry name" value="DHFR-like_dom_sf"/>
</dbReference>
<feature type="domain" description="CMP/dCMP-type deaminase" evidence="2">
    <location>
        <begin position="1"/>
        <end position="161"/>
    </location>
</feature>
<dbReference type="PANTHER" id="PTHR11079:SF162">
    <property type="entry name" value="RIBOFLAVIN BIOSYNTHESIS PROTEIN PYRD, CHLOROPLASTIC"/>
    <property type="match status" value="1"/>
</dbReference>
<protein>
    <submittedName>
        <fullName evidence="3">Riboflavin biosynthesis protein RibD</fullName>
    </submittedName>
</protein>
<dbReference type="Gene3D" id="3.40.430.10">
    <property type="entry name" value="Dihydrofolate Reductase, subunit A"/>
    <property type="match status" value="1"/>
</dbReference>
<evidence type="ECO:0000259" key="2">
    <source>
        <dbReference type="PROSITE" id="PS51747"/>
    </source>
</evidence>
<evidence type="ECO:0000313" key="4">
    <source>
        <dbReference type="Proteomes" id="UP000005709"/>
    </source>
</evidence>
<dbReference type="InterPro" id="IPR016193">
    <property type="entry name" value="Cytidine_deaminase-like"/>
</dbReference>
<dbReference type="InterPro" id="IPR002125">
    <property type="entry name" value="CMP_dCMP_dom"/>
</dbReference>
<dbReference type="eggNOG" id="COG0117">
    <property type="taxonomic scope" value="Bacteria"/>
</dbReference>
<dbReference type="EMBL" id="ACYG01000027">
    <property type="protein sequence ID" value="EEV17317.1"/>
    <property type="molecule type" value="Genomic_DNA"/>
</dbReference>
<dbReference type="AlphaFoldDB" id="C8PIF2"/>
<dbReference type="PROSITE" id="PS51747">
    <property type="entry name" value="CYT_DCMP_DEAMINASES_2"/>
    <property type="match status" value="1"/>
</dbReference>
<reference evidence="3 4" key="1">
    <citation type="submission" date="2009-07" db="EMBL/GenBank/DDBJ databases">
        <authorList>
            <person name="Madupu R."/>
            <person name="Sebastian Y."/>
            <person name="Durkin A.S."/>
            <person name="Torralba M."/>
            <person name="Methe B."/>
            <person name="Sutton G.G."/>
            <person name="Strausberg R.L."/>
            <person name="Nelson K.E."/>
        </authorList>
    </citation>
    <scope>NUCLEOTIDE SEQUENCE [LARGE SCALE GENOMIC DNA]</scope>
    <source>
        <strain evidence="3 4">RM3268</strain>
    </source>
</reference>
<accession>C8PIF2</accession>
<dbReference type="Pfam" id="PF00383">
    <property type="entry name" value="dCMP_cyt_deam_1"/>
    <property type="match status" value="1"/>
</dbReference>
<keyword evidence="4" id="KW-1185">Reference proteome</keyword>
<dbReference type="GO" id="GO:0009231">
    <property type="term" value="P:riboflavin biosynthetic process"/>
    <property type="evidence" value="ECO:0007669"/>
    <property type="project" value="UniProtKB-UniPathway"/>
</dbReference>
<dbReference type="SUPFAM" id="SSF53927">
    <property type="entry name" value="Cytidine deaminase-like"/>
    <property type="match status" value="1"/>
</dbReference>
<comment type="caution">
    <text evidence="3">The sequence shown here is derived from an EMBL/GenBank/DDBJ whole genome shotgun (WGS) entry which is preliminary data.</text>
</comment>
<evidence type="ECO:0000313" key="3">
    <source>
        <dbReference type="EMBL" id="EEV17317.1"/>
    </source>
</evidence>
<organism evidence="3 4">
    <name type="scientific">Campylobacter gracilis RM3268</name>
    <dbReference type="NCBI Taxonomy" id="553220"/>
    <lineage>
        <taxon>Bacteria</taxon>
        <taxon>Pseudomonadati</taxon>
        <taxon>Campylobacterota</taxon>
        <taxon>Epsilonproteobacteria</taxon>
        <taxon>Campylobacterales</taxon>
        <taxon>Campylobacteraceae</taxon>
        <taxon>Campylobacter</taxon>
    </lineage>
</organism>
<dbReference type="Proteomes" id="UP000005709">
    <property type="component" value="Unassembled WGS sequence"/>
</dbReference>
<dbReference type="CDD" id="cd01284">
    <property type="entry name" value="Riboflavin_deaminase-reductase"/>
    <property type="match status" value="1"/>
</dbReference>
<dbReference type="STRING" id="824.CGRAC_0655"/>
<proteinExistence type="predicted"/>
<gene>
    <name evidence="3" type="primary">ribD</name>
    <name evidence="3" type="ORF">CAMGR0001_1613</name>
</gene>
<sequence>MNDEFYMDLALRAAWRYQALTLPNPAVGCVLLDRGGRVLGIGAHKKAGFLHAEANAVFAALCDLDVNFAQDFACEYAREFGVKFQNLEALKSALLQPSFAYDFILNRHGGLLRGACAYVTLEPCAHRGKTPSCAELLAQLGLSRVVIGARDTNAQAAGGAEILRRGSIEIKFDVCHAAAEELAEPFYLARESGFCFIKINATLNGAAHGRIGSEKQRVFVHELRSVCDYVGVGGQTVRADRPTLDVRAAKFDEISALVGSVDKPLLDTRVAKLGEIGTLTNSTDKLINTSCTAPRNLKLRAPDVWIRSRRALSDFDASIPLFGVAGRKVEVSRSLPADAKITMIEAGASSFDEFAQFASHALIFYSAQMRNAGNFRANAALRPLFISRAGDPHLEANEFYGWFKILK</sequence>
<dbReference type="UniPathway" id="UPA00275"/>
<dbReference type="RefSeq" id="WP_005872387.1">
    <property type="nucleotide sequence ID" value="NZ_ACYG01000027.1"/>
</dbReference>
<dbReference type="PANTHER" id="PTHR11079">
    <property type="entry name" value="CYTOSINE DEAMINASE FAMILY MEMBER"/>
    <property type="match status" value="1"/>
</dbReference>
<dbReference type="Gene3D" id="3.40.140.10">
    <property type="entry name" value="Cytidine Deaminase, domain 2"/>
    <property type="match status" value="1"/>
</dbReference>
<dbReference type="InterPro" id="IPR004794">
    <property type="entry name" value="Eubact_RibD"/>
</dbReference>
<dbReference type="OrthoDB" id="9800865at2"/>
<name>C8PIF2_9BACT</name>
<dbReference type="NCBIfam" id="TIGR00326">
    <property type="entry name" value="eubact_ribD"/>
    <property type="match status" value="1"/>
</dbReference>
<comment type="pathway">
    <text evidence="1">Cofactor biosynthesis; riboflavin biosynthesis.</text>
</comment>
<dbReference type="GO" id="GO:0008835">
    <property type="term" value="F:diaminohydroxyphosphoribosylaminopyrimidine deaminase activity"/>
    <property type="evidence" value="ECO:0007669"/>
    <property type="project" value="InterPro"/>
</dbReference>
<evidence type="ECO:0000256" key="1">
    <source>
        <dbReference type="ARBA" id="ARBA00005104"/>
    </source>
</evidence>
<dbReference type="SUPFAM" id="SSF53597">
    <property type="entry name" value="Dihydrofolate reductase-like"/>
    <property type="match status" value="1"/>
</dbReference>